<evidence type="ECO:0000256" key="3">
    <source>
        <dbReference type="ARBA" id="ARBA00023015"/>
    </source>
</evidence>
<feature type="region of interest" description="Disordered" evidence="7">
    <location>
        <begin position="1"/>
        <end position="33"/>
    </location>
</feature>
<comment type="caution">
    <text evidence="9">The sequence shown here is derived from an EMBL/GenBank/DDBJ whole genome shotgun (WGS) entry which is preliminary data.</text>
</comment>
<dbReference type="InterPro" id="IPR003012">
    <property type="entry name" value="Tet_transcr_reg_TetR"/>
</dbReference>
<evidence type="ECO:0000256" key="7">
    <source>
        <dbReference type="SAM" id="MobiDB-lite"/>
    </source>
</evidence>
<dbReference type="SUPFAM" id="SSF46689">
    <property type="entry name" value="Homeodomain-like"/>
    <property type="match status" value="1"/>
</dbReference>
<dbReference type="Pfam" id="PF00440">
    <property type="entry name" value="TetR_N"/>
    <property type="match status" value="1"/>
</dbReference>
<dbReference type="RefSeq" id="WP_022713529.1">
    <property type="nucleotide sequence ID" value="NZ_ATTQ01000002.1"/>
</dbReference>
<dbReference type="InterPro" id="IPR001647">
    <property type="entry name" value="HTH_TetR"/>
</dbReference>
<evidence type="ECO:0000256" key="4">
    <source>
        <dbReference type="ARBA" id="ARBA00023125"/>
    </source>
</evidence>
<protein>
    <submittedName>
        <fullName evidence="9">TetR family transcriptional regulator</fullName>
    </submittedName>
</protein>
<keyword evidence="2" id="KW-0678">Repressor</keyword>
<proteinExistence type="predicted"/>
<dbReference type="SUPFAM" id="SSF48498">
    <property type="entry name" value="Tetracyclin repressor-like, C-terminal domain"/>
    <property type="match status" value="1"/>
</dbReference>
<dbReference type="GO" id="GO:0046677">
    <property type="term" value="P:response to antibiotic"/>
    <property type="evidence" value="ECO:0007669"/>
    <property type="project" value="InterPro"/>
</dbReference>
<keyword evidence="4 6" id="KW-0238">DNA-binding</keyword>
<keyword evidence="3" id="KW-0805">Transcription regulation</keyword>
<dbReference type="AlphaFoldDB" id="A0A559SSV5"/>
<gene>
    <name evidence="9" type="ORF">BCL32_5732</name>
</gene>
<evidence type="ECO:0000256" key="5">
    <source>
        <dbReference type="ARBA" id="ARBA00023163"/>
    </source>
</evidence>
<feature type="DNA-binding region" description="H-T-H motif" evidence="6">
    <location>
        <begin position="54"/>
        <end position="73"/>
    </location>
</feature>
<dbReference type="Pfam" id="PF02909">
    <property type="entry name" value="TetR_C_1"/>
    <property type="match status" value="1"/>
</dbReference>
<keyword evidence="5" id="KW-0804">Transcription</keyword>
<dbReference type="PROSITE" id="PS50977">
    <property type="entry name" value="HTH_TETR_2"/>
    <property type="match status" value="1"/>
</dbReference>
<evidence type="ECO:0000256" key="6">
    <source>
        <dbReference type="PROSITE-ProRule" id="PRU00335"/>
    </source>
</evidence>
<comment type="function">
    <text evidence="1">TetR is the repressor of the tetracycline resistance element; its N-terminal region forms a helix-turn-helix structure and binds DNA. Binding of tetracycline to TetR reduces the repressor affinity for the tetracycline resistance gene (tetA) promoter operator sites.</text>
</comment>
<evidence type="ECO:0000313" key="10">
    <source>
        <dbReference type="Proteomes" id="UP000319824"/>
    </source>
</evidence>
<name>A0A559SSV5_9HYPH</name>
<feature type="compositionally biased region" description="Basic residues" evidence="7">
    <location>
        <begin position="1"/>
        <end position="14"/>
    </location>
</feature>
<evidence type="ECO:0000259" key="8">
    <source>
        <dbReference type="PROSITE" id="PS50977"/>
    </source>
</evidence>
<dbReference type="InterPro" id="IPR009057">
    <property type="entry name" value="Homeodomain-like_sf"/>
</dbReference>
<dbReference type="PRINTS" id="PR00400">
    <property type="entry name" value="TETREPRESSOR"/>
</dbReference>
<evidence type="ECO:0000313" key="9">
    <source>
        <dbReference type="EMBL" id="TVZ65426.1"/>
    </source>
</evidence>
<dbReference type="EMBL" id="VISO01000003">
    <property type="protein sequence ID" value="TVZ65426.1"/>
    <property type="molecule type" value="Genomic_DNA"/>
</dbReference>
<accession>A0A559SSV5</accession>
<dbReference type="InterPro" id="IPR050109">
    <property type="entry name" value="HTH-type_TetR-like_transc_reg"/>
</dbReference>
<dbReference type="Proteomes" id="UP000319824">
    <property type="component" value="Unassembled WGS sequence"/>
</dbReference>
<reference evidence="9 10" key="1">
    <citation type="submission" date="2019-06" db="EMBL/GenBank/DDBJ databases">
        <title>Pac Bio to generate improved reference genome sequences for organisms with transposon mutant libraries (support for FEBA project).</title>
        <authorList>
            <person name="Blow M."/>
        </authorList>
    </citation>
    <scope>NUCLEOTIDE SEQUENCE [LARGE SCALE GENOMIC DNA]</scope>
    <source>
        <strain evidence="9 10">USDA 1844</strain>
    </source>
</reference>
<dbReference type="PANTHER" id="PTHR30055">
    <property type="entry name" value="HTH-TYPE TRANSCRIPTIONAL REGULATOR RUTR"/>
    <property type="match status" value="1"/>
</dbReference>
<dbReference type="InterPro" id="IPR036271">
    <property type="entry name" value="Tet_transcr_reg_TetR-rel_C_sf"/>
</dbReference>
<dbReference type="GO" id="GO:0045892">
    <property type="term" value="P:negative regulation of DNA-templated transcription"/>
    <property type="evidence" value="ECO:0007669"/>
    <property type="project" value="InterPro"/>
</dbReference>
<evidence type="ECO:0000256" key="2">
    <source>
        <dbReference type="ARBA" id="ARBA00022491"/>
    </source>
</evidence>
<organism evidence="9 10">
    <name type="scientific">Rhizobium mongolense USDA 1844</name>
    <dbReference type="NCBI Taxonomy" id="1079460"/>
    <lineage>
        <taxon>Bacteria</taxon>
        <taxon>Pseudomonadati</taxon>
        <taxon>Pseudomonadota</taxon>
        <taxon>Alphaproteobacteria</taxon>
        <taxon>Hyphomicrobiales</taxon>
        <taxon>Rhizobiaceae</taxon>
        <taxon>Rhizobium/Agrobacterium group</taxon>
        <taxon>Rhizobium</taxon>
    </lineage>
</organism>
<dbReference type="Gene3D" id="1.10.357.10">
    <property type="entry name" value="Tetracycline Repressor, domain 2"/>
    <property type="match status" value="1"/>
</dbReference>
<evidence type="ECO:0000256" key="1">
    <source>
        <dbReference type="ARBA" id="ARBA00002856"/>
    </source>
</evidence>
<dbReference type="Gene3D" id="1.10.10.60">
    <property type="entry name" value="Homeodomain-like"/>
    <property type="match status" value="1"/>
</dbReference>
<sequence length="231" mass="26059">MTAKRSGARSKRPQRISQWSQPAQEPRSEPPLSRERIVATAAELLDAHGVDGLTMRRLADRLGSGVMSLYWHVDNKEDVFDLALDAVLEYRGSPQTVQSQDWRGEVVHMLEDWRASMLRHPWSASLLPRRALGPNILSRLELLSKTLSRAGVADADLNVAIWSLWNYVMGATITRAGFDLSDDDRAAAQKRLEHLSERYPTIERCRLLLDDDWDGAFRKGLGFLLDGLSPK</sequence>
<dbReference type="InterPro" id="IPR004111">
    <property type="entry name" value="Repressor_TetR_C"/>
</dbReference>
<dbReference type="GO" id="GO:0003700">
    <property type="term" value="F:DNA-binding transcription factor activity"/>
    <property type="evidence" value="ECO:0007669"/>
    <property type="project" value="TreeGrafter"/>
</dbReference>
<feature type="domain" description="HTH tetR-type" evidence="8">
    <location>
        <begin position="31"/>
        <end position="91"/>
    </location>
</feature>
<dbReference type="GO" id="GO:0000976">
    <property type="term" value="F:transcription cis-regulatory region binding"/>
    <property type="evidence" value="ECO:0007669"/>
    <property type="project" value="TreeGrafter"/>
</dbReference>
<dbReference type="PANTHER" id="PTHR30055:SF151">
    <property type="entry name" value="TRANSCRIPTIONAL REGULATORY PROTEIN"/>
    <property type="match status" value="1"/>
</dbReference>